<protein>
    <submittedName>
        <fullName evidence="1">Zn-dependent alcohol dehydrogenase</fullName>
    </submittedName>
</protein>
<dbReference type="RefSeq" id="WP_179643706.1">
    <property type="nucleotide sequence ID" value="NZ_BAAAYY010000003.1"/>
</dbReference>
<evidence type="ECO:0000313" key="1">
    <source>
        <dbReference type="EMBL" id="NYE47822.1"/>
    </source>
</evidence>
<dbReference type="Proteomes" id="UP000589036">
    <property type="component" value="Unassembled WGS sequence"/>
</dbReference>
<proteinExistence type="predicted"/>
<comment type="caution">
    <text evidence="1">The sequence shown here is derived from an EMBL/GenBank/DDBJ whole genome shotgun (WGS) entry which is preliminary data.</text>
</comment>
<dbReference type="AlphaFoldDB" id="A0A852TXY4"/>
<keyword evidence="2" id="KW-1185">Reference proteome</keyword>
<evidence type="ECO:0000313" key="2">
    <source>
        <dbReference type="Proteomes" id="UP000589036"/>
    </source>
</evidence>
<dbReference type="EMBL" id="JACCCC010000001">
    <property type="protein sequence ID" value="NYE47822.1"/>
    <property type="molecule type" value="Genomic_DNA"/>
</dbReference>
<reference evidence="1 2" key="1">
    <citation type="submission" date="2020-07" db="EMBL/GenBank/DDBJ databases">
        <title>Sequencing the genomes of 1000 actinobacteria strains.</title>
        <authorList>
            <person name="Klenk H.-P."/>
        </authorList>
    </citation>
    <scope>NUCLEOTIDE SEQUENCE [LARGE SCALE GENOMIC DNA]</scope>
    <source>
        <strain evidence="1 2">CXB654</strain>
    </source>
</reference>
<accession>A0A852TXY4</accession>
<sequence length="69" mass="7429">MIGPGSGAVLGCNYGSSVPSVDSPRLARMYLSGRLPLDRMIGRSARLEEADDALDDLRNGRGLRTILHM</sequence>
<dbReference type="Gene3D" id="3.90.180.10">
    <property type="entry name" value="Medium-chain alcohol dehydrogenases, catalytic domain"/>
    <property type="match status" value="1"/>
</dbReference>
<organism evidence="1 2">
    <name type="scientific">Spinactinospora alkalitolerans</name>
    <dbReference type="NCBI Taxonomy" id="687207"/>
    <lineage>
        <taxon>Bacteria</taxon>
        <taxon>Bacillati</taxon>
        <taxon>Actinomycetota</taxon>
        <taxon>Actinomycetes</taxon>
        <taxon>Streptosporangiales</taxon>
        <taxon>Nocardiopsidaceae</taxon>
        <taxon>Spinactinospora</taxon>
    </lineage>
</organism>
<dbReference type="InterPro" id="IPR011032">
    <property type="entry name" value="GroES-like_sf"/>
</dbReference>
<name>A0A852TXY4_9ACTN</name>
<dbReference type="SUPFAM" id="SSF50129">
    <property type="entry name" value="GroES-like"/>
    <property type="match status" value="1"/>
</dbReference>
<gene>
    <name evidence="1" type="ORF">HDA32_002942</name>
</gene>